<dbReference type="InterPro" id="IPR009636">
    <property type="entry name" value="SCAF"/>
</dbReference>
<reference evidence="5 6" key="1">
    <citation type="journal article" date="2019" name="Nat. Med.">
        <title>A library of human gut bacterial isolates paired with longitudinal multiomics data enables mechanistic microbiome research.</title>
        <authorList>
            <person name="Poyet M."/>
            <person name="Groussin M."/>
            <person name="Gibbons S.M."/>
            <person name="Avila-Pacheco J."/>
            <person name="Jiang X."/>
            <person name="Kearney S.M."/>
            <person name="Perrotta A.R."/>
            <person name="Berdy B."/>
            <person name="Zhao S."/>
            <person name="Lieberman T.D."/>
            <person name="Swanson P.K."/>
            <person name="Smith M."/>
            <person name="Roesemann S."/>
            <person name="Alexander J.E."/>
            <person name="Rich S.A."/>
            <person name="Livny J."/>
            <person name="Vlamakis H."/>
            <person name="Clish C."/>
            <person name="Bullock K."/>
            <person name="Deik A."/>
            <person name="Scott J."/>
            <person name="Pierce K.A."/>
            <person name="Xavier R.J."/>
            <person name="Alm E.J."/>
        </authorList>
    </citation>
    <scope>NUCLEOTIDE SEQUENCE [LARGE SCALE GENOMIC DNA]</scope>
    <source>
        <strain evidence="3 6">BIOML-A13</strain>
        <strain evidence="4 5">BIOML-A3</strain>
    </source>
</reference>
<dbReference type="AlphaFoldDB" id="A0A7X2XIJ0"/>
<comment type="caution">
    <text evidence="3">The sequence shown here is derived from an EMBL/GenBank/DDBJ whole genome shotgun (WGS) entry which is preliminary data.</text>
</comment>
<accession>A0A7X2XIJ0</accession>
<dbReference type="Pfam" id="PF06810">
    <property type="entry name" value="Phage_scaffold"/>
    <property type="match status" value="1"/>
</dbReference>
<evidence type="ECO:0000313" key="6">
    <source>
        <dbReference type="Proteomes" id="UP000484547"/>
    </source>
</evidence>
<keyword evidence="5" id="KW-1185">Reference proteome</keyword>
<evidence type="ECO:0000313" key="5">
    <source>
        <dbReference type="Proteomes" id="UP000443070"/>
    </source>
</evidence>
<keyword evidence="1" id="KW-0175">Coiled coil</keyword>
<evidence type="ECO:0000313" key="4">
    <source>
        <dbReference type="EMBL" id="MTU05009.1"/>
    </source>
</evidence>
<dbReference type="EMBL" id="WNBM01000013">
    <property type="protein sequence ID" value="MTT76860.1"/>
    <property type="molecule type" value="Genomic_DNA"/>
</dbReference>
<feature type="coiled-coil region" evidence="1">
    <location>
        <begin position="45"/>
        <end position="94"/>
    </location>
</feature>
<evidence type="ECO:0008006" key="7">
    <source>
        <dbReference type="Google" id="ProtNLM"/>
    </source>
</evidence>
<evidence type="ECO:0000256" key="1">
    <source>
        <dbReference type="SAM" id="Coils"/>
    </source>
</evidence>
<evidence type="ECO:0000313" key="3">
    <source>
        <dbReference type="EMBL" id="MTT76860.1"/>
    </source>
</evidence>
<dbReference type="OrthoDB" id="2365850at2"/>
<sequence length="186" mass="20276">MEGLTMDILEKLKELGFDIPAEKKEDFNKYFRENYKSKAEIDGLKENHVKELQTAKDAAKALQEQLKGFEGIDVKALQAAVKASEEKYNQDIAELRKNAAIDVALAGSGAKDAKLVKALLDSNAVKVDGENISGLSEQLEKIKTSHDYLFSAAQKPDGMKPHSPGNQDDKNGDAELAAIRMGAGLE</sequence>
<dbReference type="EMBL" id="WNBW01000015">
    <property type="protein sequence ID" value="MTU05009.1"/>
    <property type="molecule type" value="Genomic_DNA"/>
</dbReference>
<feature type="region of interest" description="Disordered" evidence="2">
    <location>
        <begin position="153"/>
        <end position="176"/>
    </location>
</feature>
<dbReference type="Proteomes" id="UP000484547">
    <property type="component" value="Unassembled WGS sequence"/>
</dbReference>
<proteinExistence type="predicted"/>
<dbReference type="Proteomes" id="UP000443070">
    <property type="component" value="Unassembled WGS sequence"/>
</dbReference>
<evidence type="ECO:0000256" key="2">
    <source>
        <dbReference type="SAM" id="MobiDB-lite"/>
    </source>
</evidence>
<name>A0A7X2XIJ0_9FIRM</name>
<organism evidence="3 6">
    <name type="scientific">Phascolarctobacterium faecium</name>
    <dbReference type="NCBI Taxonomy" id="33025"/>
    <lineage>
        <taxon>Bacteria</taxon>
        <taxon>Bacillati</taxon>
        <taxon>Bacillota</taxon>
        <taxon>Negativicutes</taxon>
        <taxon>Acidaminococcales</taxon>
        <taxon>Acidaminococcaceae</taxon>
        <taxon>Phascolarctobacterium</taxon>
    </lineage>
</organism>
<gene>
    <name evidence="3" type="ORF">GMD11_11420</name>
    <name evidence="4" type="ORF">GMD18_11515</name>
</gene>
<protein>
    <recommendedName>
        <fullName evidence="7">Phage minor structural protein GP20</fullName>
    </recommendedName>
</protein>